<proteinExistence type="inferred from homology"/>
<dbReference type="Gene3D" id="1.20.120.330">
    <property type="entry name" value="Nucleotidyltransferases domain 2"/>
    <property type="match status" value="2"/>
</dbReference>
<comment type="cofactor">
    <cofactor evidence="7">
        <name>Mg(2+)</name>
        <dbReference type="ChEBI" id="CHEBI:18420"/>
    </cofactor>
</comment>
<dbReference type="InterPro" id="IPR005190">
    <property type="entry name" value="GlnE_rpt_dom"/>
</dbReference>
<dbReference type="GO" id="GO:0005829">
    <property type="term" value="C:cytosol"/>
    <property type="evidence" value="ECO:0007669"/>
    <property type="project" value="TreeGrafter"/>
</dbReference>
<evidence type="ECO:0000313" key="10">
    <source>
        <dbReference type="EMBL" id="SDY15208.1"/>
    </source>
</evidence>
<evidence type="ECO:0000256" key="6">
    <source>
        <dbReference type="ARBA" id="ARBA00023268"/>
    </source>
</evidence>
<dbReference type="SUPFAM" id="SSF81593">
    <property type="entry name" value="Nucleotidyltransferase substrate binding subunit/domain"/>
    <property type="match status" value="2"/>
</dbReference>
<dbReference type="PANTHER" id="PTHR30621">
    <property type="entry name" value="GLUTAMINE SYNTHETASE ADENYLYLTRANSFERASE"/>
    <property type="match status" value="1"/>
</dbReference>
<reference evidence="11" key="1">
    <citation type="submission" date="2016-10" db="EMBL/GenBank/DDBJ databases">
        <authorList>
            <person name="Varghese N."/>
            <person name="Submissions S."/>
        </authorList>
    </citation>
    <scope>NUCLEOTIDE SEQUENCE [LARGE SCALE GENOMIC DNA]</scope>
    <source>
        <strain evidence="11">DSM 45422</strain>
    </source>
</reference>
<evidence type="ECO:0000256" key="5">
    <source>
        <dbReference type="ARBA" id="ARBA00022842"/>
    </source>
</evidence>
<dbReference type="GO" id="GO:0000287">
    <property type="term" value="F:magnesium ion binding"/>
    <property type="evidence" value="ECO:0007669"/>
    <property type="project" value="UniProtKB-UniRule"/>
</dbReference>
<sequence length="1043" mass="111518">MTTSDAPEIPRRAVVRLVRFGFLDGERAARLLSEPEMGLWDLARNEPADPEAAPVVSALARTGDPDLAVRALRRLIEALDAADPTGGSAASLLARLRGSALLRSRLLGVLGASSGLADHLAAHPGDWTVLDGDGDSSRGPTRPTPQALERQMLVAVGADPDDPPWGLRLGKAAPDASPQRVADLRLAYRRAVLSLAGRDLGEGLAAEDVAAELADIAAAVLTAGLAVAVAEQPADAPACRLAVIALGKTGGRELNYVSDVDVVFVAEPVGPSGQAGEEVDAGPAVRSATRVAAALMRICREAAWEVDAALRPEGKAGALVRTLHGHAAYYRSWASTWEFQALLKMRPVAGDPDLGRAYVEELFPLVWQAGERPGFVGEVQAMRRRVLDNIPPAQAERELKLGRGGLRDVEFAVQLLQLVHGRVDVRLRVGGTLPALHALRAGGYVGRDDADTLIASYRFLRTVEHRLQLLRLRRTHLLPTDEQQLRWLARSLGYKPDQRGDAVAVLDAELSLHTREVRRLHEKLFYRPLLSAVAKVPPEAAQLGSQAAGDWLRALGFADPDGALRHMAALTGGVSRSASMQKYLLPVVLQTLADCADPDAGLLAYRTVSEALGGNQWYLRLLRDEGQVAERLAALLGSSQYVAALLTRTPEALRILATDDELRPRTAAALAAAWRQAAGRAADPASGVRVLRGLRRSELLRVAAADLLGMLDVAQVGRALTDIAVATLQVGLDVAVRAHAAESGAAPGDLPTDLAVVGMGRLGGGEMGYGSDADVLFVHRPRPGADEGRATAAANAVAHTLRRLLGEPAPDPAFEVDADLRPEGRQGALVRSLDSYREYYDRWMSVWEVQALLRAVPVAGDEALGAAFVELVDPIRYPAEGISAEQVAEIRRIKARVERERLPRGADPTTHTKLGRGGLADVEWTIQLLQLQHAGEHPGLRVTATVGALTALREDGLLDGDRAEALQRAWELATRARNAVFLVRGRPSDQLPRPGVELAGVARASGYGPDADPGQFLDDYRRATRHARIVVEQVFYGQPAAGP</sequence>
<evidence type="ECO:0000256" key="3">
    <source>
        <dbReference type="ARBA" id="ARBA00022741"/>
    </source>
</evidence>
<dbReference type="Proteomes" id="UP000198921">
    <property type="component" value="Unassembled WGS sequence"/>
</dbReference>
<feature type="domain" description="PII-uridylyltransferase/Glutamine-synthetase adenylyltransferase" evidence="9">
    <location>
        <begin position="391"/>
        <end position="525"/>
    </location>
</feature>
<keyword evidence="3 7" id="KW-0547">Nucleotide-binding</keyword>
<dbReference type="InterPro" id="IPR023057">
    <property type="entry name" value="GlnE"/>
</dbReference>
<evidence type="ECO:0000256" key="2">
    <source>
        <dbReference type="ARBA" id="ARBA00022695"/>
    </source>
</evidence>
<dbReference type="EC" id="2.7.7.42" evidence="7"/>
<dbReference type="SUPFAM" id="SSF81301">
    <property type="entry name" value="Nucleotidyltransferase"/>
    <property type="match status" value="2"/>
</dbReference>
<evidence type="ECO:0000259" key="8">
    <source>
        <dbReference type="Pfam" id="PF03710"/>
    </source>
</evidence>
<dbReference type="HAMAP" id="MF_00802">
    <property type="entry name" value="GlnE"/>
    <property type="match status" value="1"/>
</dbReference>
<organism evidence="10 11">
    <name type="scientific">Geodermatophilus africanus</name>
    <dbReference type="NCBI Taxonomy" id="1137993"/>
    <lineage>
        <taxon>Bacteria</taxon>
        <taxon>Bacillati</taxon>
        <taxon>Actinomycetota</taxon>
        <taxon>Actinomycetes</taxon>
        <taxon>Geodermatophilales</taxon>
        <taxon>Geodermatophilaceae</taxon>
        <taxon>Geodermatophilus</taxon>
    </lineage>
</organism>
<comment type="catalytic activity">
    <reaction evidence="7">
        <text>[glutamine synthetase]-L-tyrosine + ATP = [glutamine synthetase]-O(4)-(5'-adenylyl)-L-tyrosine + diphosphate</text>
        <dbReference type="Rhea" id="RHEA:18589"/>
        <dbReference type="Rhea" id="RHEA-COMP:10660"/>
        <dbReference type="Rhea" id="RHEA-COMP:10661"/>
        <dbReference type="ChEBI" id="CHEBI:30616"/>
        <dbReference type="ChEBI" id="CHEBI:33019"/>
        <dbReference type="ChEBI" id="CHEBI:46858"/>
        <dbReference type="ChEBI" id="CHEBI:83624"/>
        <dbReference type="EC" id="2.7.7.42"/>
    </reaction>
</comment>
<dbReference type="EC" id="2.7.7.89" evidence="7"/>
<comment type="similarity">
    <text evidence="7">Belongs to the GlnE family.</text>
</comment>
<dbReference type="CDD" id="cd05401">
    <property type="entry name" value="NT_GlnE_GlnD_like"/>
    <property type="match status" value="2"/>
</dbReference>
<keyword evidence="11" id="KW-1185">Reference proteome</keyword>
<feature type="region of interest" description="Adenylyl transferase" evidence="7">
    <location>
        <begin position="537"/>
        <end position="1043"/>
    </location>
</feature>
<dbReference type="GO" id="GO:0005524">
    <property type="term" value="F:ATP binding"/>
    <property type="evidence" value="ECO:0007669"/>
    <property type="project" value="UniProtKB-UniRule"/>
</dbReference>
<dbReference type="GO" id="GO:0008882">
    <property type="term" value="F:[glutamate-ammonia-ligase] adenylyltransferase activity"/>
    <property type="evidence" value="ECO:0007669"/>
    <property type="project" value="UniProtKB-UniRule"/>
</dbReference>
<evidence type="ECO:0000256" key="4">
    <source>
        <dbReference type="ARBA" id="ARBA00022840"/>
    </source>
</evidence>
<gene>
    <name evidence="7" type="primary">glnE</name>
    <name evidence="10" type="ORF">SAMN05660209_02120</name>
</gene>
<dbReference type="Gene3D" id="3.30.460.10">
    <property type="entry name" value="Beta Polymerase, domain 2"/>
    <property type="match status" value="2"/>
</dbReference>
<dbReference type="PANTHER" id="PTHR30621:SF0">
    <property type="entry name" value="BIFUNCTIONAL GLUTAMINE SYNTHETASE ADENYLYLTRANSFERASE_ADENYLYL-REMOVING ENZYME"/>
    <property type="match status" value="1"/>
</dbReference>
<dbReference type="NCBIfam" id="NF010707">
    <property type="entry name" value="PRK14109.1"/>
    <property type="match status" value="1"/>
</dbReference>
<keyword evidence="2 7" id="KW-0548">Nucleotidyltransferase</keyword>
<name>A0A1H3HK86_9ACTN</name>
<evidence type="ECO:0000259" key="9">
    <source>
        <dbReference type="Pfam" id="PF08335"/>
    </source>
</evidence>
<feature type="region of interest" description="Adenylyl removase" evidence="7">
    <location>
        <begin position="1"/>
        <end position="529"/>
    </location>
</feature>
<feature type="domain" description="PII-uridylyltransferase/Glutamine-synthetase adenylyltransferase" evidence="9">
    <location>
        <begin position="893"/>
        <end position="1034"/>
    </location>
</feature>
<dbReference type="Pfam" id="PF08335">
    <property type="entry name" value="GlnD_UR_UTase"/>
    <property type="match status" value="2"/>
</dbReference>
<dbReference type="GO" id="GO:0016874">
    <property type="term" value="F:ligase activity"/>
    <property type="evidence" value="ECO:0007669"/>
    <property type="project" value="UniProtKB-KW"/>
</dbReference>
<dbReference type="InterPro" id="IPR043519">
    <property type="entry name" value="NT_sf"/>
</dbReference>
<evidence type="ECO:0000313" key="11">
    <source>
        <dbReference type="Proteomes" id="UP000198921"/>
    </source>
</evidence>
<comment type="catalytic activity">
    <reaction evidence="7">
        <text>[glutamine synthetase]-O(4)-(5'-adenylyl)-L-tyrosine + phosphate = [glutamine synthetase]-L-tyrosine + ADP</text>
        <dbReference type="Rhea" id="RHEA:43716"/>
        <dbReference type="Rhea" id="RHEA-COMP:10660"/>
        <dbReference type="Rhea" id="RHEA-COMP:10661"/>
        <dbReference type="ChEBI" id="CHEBI:43474"/>
        <dbReference type="ChEBI" id="CHEBI:46858"/>
        <dbReference type="ChEBI" id="CHEBI:83624"/>
        <dbReference type="ChEBI" id="CHEBI:456216"/>
        <dbReference type="EC" id="2.7.7.89"/>
    </reaction>
</comment>
<keyword evidence="6 7" id="KW-0511">Multifunctional enzyme</keyword>
<protein>
    <recommendedName>
        <fullName evidence="7">Bifunctional glutamine synthetase adenylyltransferase/adenylyl-removing enzyme</fullName>
    </recommendedName>
    <alternativeName>
        <fullName evidence="7">ATP:glutamine synthetase adenylyltransferase</fullName>
    </alternativeName>
    <alternativeName>
        <fullName evidence="7">ATase</fullName>
    </alternativeName>
    <domain>
        <recommendedName>
            <fullName evidence="7">Glutamine synthetase adenylyl-L-tyrosine phosphorylase</fullName>
            <ecNumber evidence="7">2.7.7.89</ecNumber>
        </recommendedName>
        <alternativeName>
            <fullName evidence="7">Adenylyl removase</fullName>
            <shortName evidence="7">AR</shortName>
            <shortName evidence="7">AT-N</shortName>
        </alternativeName>
    </domain>
    <domain>
        <recommendedName>
            <fullName evidence="7">Glutamine synthetase adenylyl transferase</fullName>
            <ecNumber evidence="7">2.7.7.42</ecNumber>
        </recommendedName>
        <alternativeName>
            <fullName evidence="7">Adenylyl transferase</fullName>
            <shortName evidence="7">AT</shortName>
            <shortName evidence="7">AT-C</shortName>
        </alternativeName>
    </domain>
</protein>
<feature type="domain" description="Glutamate-ammonia ligase adenylyltransferase repeated" evidence="8">
    <location>
        <begin position="176"/>
        <end position="357"/>
    </location>
</feature>
<keyword evidence="10" id="KW-0436">Ligase</keyword>
<evidence type="ECO:0000256" key="7">
    <source>
        <dbReference type="HAMAP-Rule" id="MF_00802"/>
    </source>
</evidence>
<comment type="function">
    <text evidence="7">Involved in the regulation of glutamine synthetase GlnA, a key enzyme in the process to assimilate ammonia. When cellular nitrogen levels are high, the C-terminal adenylyl transferase (AT) inactivates GlnA by covalent transfer of an adenylyl group from ATP to specific tyrosine residue of GlnA, thus reducing its activity. Conversely, when nitrogen levels are low, the N-terminal adenylyl removase (AR) activates GlnA by removing the adenylyl group by phosphorolysis, increasing its activity. The regulatory region of GlnE binds the signal transduction protein PII (GlnB) which indicates the nitrogen status of the cell.</text>
</comment>
<dbReference type="AlphaFoldDB" id="A0A1H3HK86"/>
<dbReference type="EMBL" id="FNOT01000005">
    <property type="protein sequence ID" value="SDY15208.1"/>
    <property type="molecule type" value="Genomic_DNA"/>
</dbReference>
<dbReference type="GO" id="GO:0000820">
    <property type="term" value="P:regulation of glutamine family amino acid metabolic process"/>
    <property type="evidence" value="ECO:0007669"/>
    <property type="project" value="UniProtKB-UniRule"/>
</dbReference>
<feature type="domain" description="Glutamate-ammonia ligase adenylyltransferase repeated" evidence="8">
    <location>
        <begin position="630"/>
        <end position="869"/>
    </location>
</feature>
<keyword evidence="5 7" id="KW-0460">Magnesium</keyword>
<dbReference type="RefSeq" id="WP_091156119.1">
    <property type="nucleotide sequence ID" value="NZ_FNOT01000005.1"/>
</dbReference>
<dbReference type="InterPro" id="IPR013546">
    <property type="entry name" value="PII_UdlTrfase/GS_AdlTrfase"/>
</dbReference>
<dbReference type="GO" id="GO:0047388">
    <property type="term" value="F:[glutamine synthetase]-adenylyl-L-tyrosine phosphorylase activity"/>
    <property type="evidence" value="ECO:0007669"/>
    <property type="project" value="UniProtKB-EC"/>
</dbReference>
<evidence type="ECO:0000256" key="1">
    <source>
        <dbReference type="ARBA" id="ARBA00022679"/>
    </source>
</evidence>
<dbReference type="STRING" id="1137993.SAMN05660209_02120"/>
<dbReference type="OrthoDB" id="9759366at2"/>
<accession>A0A1H3HK86</accession>
<keyword evidence="1 7" id="KW-0808">Transferase</keyword>
<dbReference type="Pfam" id="PF03710">
    <property type="entry name" value="GlnE"/>
    <property type="match status" value="2"/>
</dbReference>
<keyword evidence="4 7" id="KW-0067">ATP-binding</keyword>